<dbReference type="CDD" id="cd08830">
    <property type="entry name" value="ArfGap_ArfGap1"/>
    <property type="match status" value="1"/>
</dbReference>
<dbReference type="PRINTS" id="PR00405">
    <property type="entry name" value="REVINTRACTNG"/>
</dbReference>
<dbReference type="PANTHER" id="PTHR46395">
    <property type="entry name" value="ADP-RIBOSYLATION FACTOR GTPASE-ACTIVATING PROTEIN 1"/>
    <property type="match status" value="1"/>
</dbReference>
<keyword evidence="2" id="KW-0479">Metal-binding</keyword>
<proteinExistence type="predicted"/>
<dbReference type="Proteomes" id="UP001194468">
    <property type="component" value="Unassembled WGS sequence"/>
</dbReference>
<dbReference type="SMART" id="SM00105">
    <property type="entry name" value="ArfGap"/>
    <property type="match status" value="1"/>
</dbReference>
<feature type="compositionally biased region" description="Low complexity" evidence="6">
    <location>
        <begin position="128"/>
        <end position="144"/>
    </location>
</feature>
<feature type="region of interest" description="Disordered" evidence="6">
    <location>
        <begin position="350"/>
        <end position="385"/>
    </location>
</feature>
<dbReference type="PANTHER" id="PTHR46395:SF1">
    <property type="entry name" value="ADP-RIBOSYLATION FACTOR GTPASE-ACTIVATING PROTEIN 1"/>
    <property type="match status" value="1"/>
</dbReference>
<protein>
    <recommendedName>
        <fullName evidence="7">Arf-GAP domain-containing protein</fullName>
    </recommendedName>
</protein>
<dbReference type="AlphaFoldDB" id="A0AAD4C7H2"/>
<keyword evidence="3 5" id="KW-0863">Zinc-finger</keyword>
<gene>
    <name evidence="8" type="ORF">L210DRAFT_3386237</name>
</gene>
<dbReference type="Gene3D" id="1.10.220.150">
    <property type="entry name" value="Arf GTPase activating protein"/>
    <property type="match status" value="1"/>
</dbReference>
<evidence type="ECO:0000313" key="9">
    <source>
        <dbReference type="Proteomes" id="UP001194468"/>
    </source>
</evidence>
<dbReference type="SUPFAM" id="SSF57863">
    <property type="entry name" value="ArfGap/RecO-like zinc finger"/>
    <property type="match status" value="1"/>
</dbReference>
<feature type="compositionally biased region" description="Low complexity" evidence="6">
    <location>
        <begin position="156"/>
        <end position="169"/>
    </location>
</feature>
<dbReference type="InterPro" id="IPR001164">
    <property type="entry name" value="ArfGAP_dom"/>
</dbReference>
<dbReference type="PROSITE" id="PS50115">
    <property type="entry name" value="ARFGAP"/>
    <property type="match status" value="1"/>
</dbReference>
<feature type="domain" description="Arf-GAP" evidence="7">
    <location>
        <begin position="1"/>
        <end position="113"/>
    </location>
</feature>
<dbReference type="GO" id="GO:0000139">
    <property type="term" value="C:Golgi membrane"/>
    <property type="evidence" value="ECO:0007669"/>
    <property type="project" value="TreeGrafter"/>
</dbReference>
<reference evidence="8" key="1">
    <citation type="submission" date="2019-10" db="EMBL/GenBank/DDBJ databases">
        <authorList>
            <consortium name="DOE Joint Genome Institute"/>
            <person name="Kuo A."/>
            <person name="Miyauchi S."/>
            <person name="Kiss E."/>
            <person name="Drula E."/>
            <person name="Kohler A."/>
            <person name="Sanchez-Garcia M."/>
            <person name="Andreopoulos B."/>
            <person name="Barry K.W."/>
            <person name="Bonito G."/>
            <person name="Buee M."/>
            <person name="Carver A."/>
            <person name="Chen C."/>
            <person name="Cichocki N."/>
            <person name="Clum A."/>
            <person name="Culley D."/>
            <person name="Crous P.W."/>
            <person name="Fauchery L."/>
            <person name="Girlanda M."/>
            <person name="Hayes R."/>
            <person name="Keri Z."/>
            <person name="LaButti K."/>
            <person name="Lipzen A."/>
            <person name="Lombard V."/>
            <person name="Magnuson J."/>
            <person name="Maillard F."/>
            <person name="Morin E."/>
            <person name="Murat C."/>
            <person name="Nolan M."/>
            <person name="Ohm R."/>
            <person name="Pangilinan J."/>
            <person name="Pereira M."/>
            <person name="Perotto S."/>
            <person name="Peter M."/>
            <person name="Riley R."/>
            <person name="Sitrit Y."/>
            <person name="Stielow B."/>
            <person name="Szollosi G."/>
            <person name="Zifcakova L."/>
            <person name="Stursova M."/>
            <person name="Spatafora J.W."/>
            <person name="Tedersoo L."/>
            <person name="Vaario L.-M."/>
            <person name="Yamada A."/>
            <person name="Yan M."/>
            <person name="Wang P."/>
            <person name="Xu J."/>
            <person name="Bruns T."/>
            <person name="Baldrian P."/>
            <person name="Vilgalys R."/>
            <person name="Henrissat B."/>
            <person name="Grigoriev I.V."/>
            <person name="Hibbett D."/>
            <person name="Nagy L.G."/>
            <person name="Martin F.M."/>
        </authorList>
    </citation>
    <scope>NUCLEOTIDE SEQUENCE</scope>
    <source>
        <strain evidence="8">BED1</strain>
    </source>
</reference>
<reference evidence="8" key="2">
    <citation type="journal article" date="2020" name="Nat. Commun.">
        <title>Large-scale genome sequencing of mycorrhizal fungi provides insights into the early evolution of symbiotic traits.</title>
        <authorList>
            <person name="Miyauchi S."/>
            <person name="Kiss E."/>
            <person name="Kuo A."/>
            <person name="Drula E."/>
            <person name="Kohler A."/>
            <person name="Sanchez-Garcia M."/>
            <person name="Morin E."/>
            <person name="Andreopoulos B."/>
            <person name="Barry K.W."/>
            <person name="Bonito G."/>
            <person name="Buee M."/>
            <person name="Carver A."/>
            <person name="Chen C."/>
            <person name="Cichocki N."/>
            <person name="Clum A."/>
            <person name="Culley D."/>
            <person name="Crous P.W."/>
            <person name="Fauchery L."/>
            <person name="Girlanda M."/>
            <person name="Hayes R.D."/>
            <person name="Keri Z."/>
            <person name="LaButti K."/>
            <person name="Lipzen A."/>
            <person name="Lombard V."/>
            <person name="Magnuson J."/>
            <person name="Maillard F."/>
            <person name="Murat C."/>
            <person name="Nolan M."/>
            <person name="Ohm R.A."/>
            <person name="Pangilinan J."/>
            <person name="Pereira M.F."/>
            <person name="Perotto S."/>
            <person name="Peter M."/>
            <person name="Pfister S."/>
            <person name="Riley R."/>
            <person name="Sitrit Y."/>
            <person name="Stielow J.B."/>
            <person name="Szollosi G."/>
            <person name="Zifcakova L."/>
            <person name="Stursova M."/>
            <person name="Spatafora J.W."/>
            <person name="Tedersoo L."/>
            <person name="Vaario L.M."/>
            <person name="Yamada A."/>
            <person name="Yan M."/>
            <person name="Wang P."/>
            <person name="Xu J."/>
            <person name="Bruns T."/>
            <person name="Baldrian P."/>
            <person name="Vilgalys R."/>
            <person name="Dunand C."/>
            <person name="Henrissat B."/>
            <person name="Grigoriev I.V."/>
            <person name="Hibbett D."/>
            <person name="Nagy L.G."/>
            <person name="Martin F.M."/>
        </authorList>
    </citation>
    <scope>NUCLEOTIDE SEQUENCE</scope>
    <source>
        <strain evidence="8">BED1</strain>
    </source>
</reference>
<sequence length="385" mass="41550">MSILVQLQKRTDLGNNVCADCSNPHPQWASVSLAIFLCLQCAGVHRGFGVHISFVRSVSMDTWQSDQLERMQLGGNAPFKNFIQSYSPADQRGYTDPHTLYHSWAATQYREKLDYALAGKPWTPSSPPATRLSTPTLPTRPSSAQGLRKSRASARSPPTTISSPQPSDSSHADQKSANEAYFASLGHANATRSTDLPPSQGGRYQGFGNTPSPPPSQHPSFTLTSAATPSLADFQDNPAAALTKGWSLFSAVLVGASRAVNDNVIQPGVERVMDPNLHTSVRGYVSEAHKRAQAAGQSVNEWSKTQLGVDVADHVNDMVGTVKDRIGSGPPASGYASLATYDESETSVLYDHTDDLFHESSPPPSHTPSDGKAKKDDDWGEWQDF</sequence>
<dbReference type="GO" id="GO:0005096">
    <property type="term" value="F:GTPase activator activity"/>
    <property type="evidence" value="ECO:0007669"/>
    <property type="project" value="UniProtKB-KW"/>
</dbReference>
<comment type="caution">
    <text evidence="8">The sequence shown here is derived from an EMBL/GenBank/DDBJ whole genome shotgun (WGS) entry which is preliminary data.</text>
</comment>
<feature type="region of interest" description="Disordered" evidence="6">
    <location>
        <begin position="120"/>
        <end position="175"/>
    </location>
</feature>
<evidence type="ECO:0000259" key="7">
    <source>
        <dbReference type="PROSITE" id="PS50115"/>
    </source>
</evidence>
<dbReference type="InterPro" id="IPR037278">
    <property type="entry name" value="ARFGAP/RecO"/>
</dbReference>
<organism evidence="8 9">
    <name type="scientific">Boletus edulis BED1</name>
    <dbReference type="NCBI Taxonomy" id="1328754"/>
    <lineage>
        <taxon>Eukaryota</taxon>
        <taxon>Fungi</taxon>
        <taxon>Dikarya</taxon>
        <taxon>Basidiomycota</taxon>
        <taxon>Agaricomycotina</taxon>
        <taxon>Agaricomycetes</taxon>
        <taxon>Agaricomycetidae</taxon>
        <taxon>Boletales</taxon>
        <taxon>Boletineae</taxon>
        <taxon>Boletaceae</taxon>
        <taxon>Boletoideae</taxon>
        <taxon>Boletus</taxon>
    </lineage>
</organism>
<dbReference type="Pfam" id="PF01412">
    <property type="entry name" value="ArfGap"/>
    <property type="match status" value="1"/>
</dbReference>
<evidence type="ECO:0000256" key="6">
    <source>
        <dbReference type="SAM" id="MobiDB-lite"/>
    </source>
</evidence>
<dbReference type="InterPro" id="IPR038508">
    <property type="entry name" value="ArfGAP_dom_sf"/>
</dbReference>
<evidence type="ECO:0000256" key="5">
    <source>
        <dbReference type="PROSITE-ProRule" id="PRU00288"/>
    </source>
</evidence>
<dbReference type="GO" id="GO:0008270">
    <property type="term" value="F:zinc ion binding"/>
    <property type="evidence" value="ECO:0007669"/>
    <property type="project" value="UniProtKB-KW"/>
</dbReference>
<dbReference type="GO" id="GO:0032012">
    <property type="term" value="P:regulation of ARF protein signal transduction"/>
    <property type="evidence" value="ECO:0007669"/>
    <property type="project" value="TreeGrafter"/>
</dbReference>
<evidence type="ECO:0000256" key="4">
    <source>
        <dbReference type="ARBA" id="ARBA00022833"/>
    </source>
</evidence>
<evidence type="ECO:0000256" key="2">
    <source>
        <dbReference type="ARBA" id="ARBA00022723"/>
    </source>
</evidence>
<evidence type="ECO:0000256" key="1">
    <source>
        <dbReference type="ARBA" id="ARBA00022468"/>
    </source>
</evidence>
<keyword evidence="9" id="KW-1185">Reference proteome</keyword>
<keyword evidence="4" id="KW-0862">Zinc</keyword>
<evidence type="ECO:0000313" key="8">
    <source>
        <dbReference type="EMBL" id="KAF8450648.1"/>
    </source>
</evidence>
<dbReference type="GO" id="GO:0030100">
    <property type="term" value="P:regulation of endocytosis"/>
    <property type="evidence" value="ECO:0007669"/>
    <property type="project" value="TreeGrafter"/>
</dbReference>
<feature type="region of interest" description="Disordered" evidence="6">
    <location>
        <begin position="190"/>
        <end position="223"/>
    </location>
</feature>
<evidence type="ECO:0000256" key="3">
    <source>
        <dbReference type="ARBA" id="ARBA00022771"/>
    </source>
</evidence>
<keyword evidence="1" id="KW-0343">GTPase activation</keyword>
<dbReference type="EMBL" id="WHUW01000002">
    <property type="protein sequence ID" value="KAF8450648.1"/>
    <property type="molecule type" value="Genomic_DNA"/>
</dbReference>
<accession>A0AAD4C7H2</accession>
<name>A0AAD4C7H2_BOLED</name>